<evidence type="ECO:0000313" key="3">
    <source>
        <dbReference type="EMBL" id="ALL68481.1"/>
    </source>
</evidence>
<dbReference type="GeneID" id="69972192"/>
<dbReference type="SUPFAM" id="SSF51604">
    <property type="entry name" value="Enolase C-terminal domain-like"/>
    <property type="match status" value="1"/>
</dbReference>
<evidence type="ECO:0000259" key="2">
    <source>
        <dbReference type="SMART" id="SM00922"/>
    </source>
</evidence>
<dbReference type="InterPro" id="IPR029017">
    <property type="entry name" value="Enolase-like_N"/>
</dbReference>
<dbReference type="AlphaFoldDB" id="A0A0P0RIR3"/>
<dbReference type="CDD" id="cd03316">
    <property type="entry name" value="MR_like"/>
    <property type="match status" value="1"/>
</dbReference>
<evidence type="ECO:0000256" key="1">
    <source>
        <dbReference type="ARBA" id="ARBA00023239"/>
    </source>
</evidence>
<dbReference type="Proteomes" id="UP000019146">
    <property type="component" value="Chromosome 2"/>
</dbReference>
<dbReference type="EC" id="4.2.1.6" evidence="3"/>
<dbReference type="InterPro" id="IPR034593">
    <property type="entry name" value="DgoD-like"/>
</dbReference>
<dbReference type="EMBL" id="CP012747">
    <property type="protein sequence ID" value="ALL68481.1"/>
    <property type="molecule type" value="Genomic_DNA"/>
</dbReference>
<proteinExistence type="predicted"/>
<dbReference type="Gene3D" id="3.20.20.120">
    <property type="entry name" value="Enolase-like C-terminal domain"/>
    <property type="match status" value="1"/>
</dbReference>
<reference evidence="3 4" key="1">
    <citation type="journal article" date="2014" name="Genome Announc.">
        <title>Draft Genome Sequence of the Haloacid-Degrading Burkholderia caribensis Strain MBA4.</title>
        <authorList>
            <person name="Pan Y."/>
            <person name="Kong K.F."/>
            <person name="Tsang J.S."/>
        </authorList>
    </citation>
    <scope>NUCLEOTIDE SEQUENCE [LARGE SCALE GENOMIC DNA]</scope>
    <source>
        <strain evidence="3 4">MBA4</strain>
    </source>
</reference>
<dbReference type="SMART" id="SM00922">
    <property type="entry name" value="MR_MLE"/>
    <property type="match status" value="1"/>
</dbReference>
<accession>A0A0P0RIR3</accession>
<dbReference type="Pfam" id="PF13378">
    <property type="entry name" value="MR_MLE_C"/>
    <property type="match status" value="1"/>
</dbReference>
<gene>
    <name evidence="3" type="ORF">K788_0000475</name>
</gene>
<name>A0A0P0RIR3_9BURK</name>
<dbReference type="KEGG" id="bcai:K788_0000475"/>
<dbReference type="InterPro" id="IPR036849">
    <property type="entry name" value="Enolase-like_C_sf"/>
</dbReference>
<dbReference type="PANTHER" id="PTHR48080:SF2">
    <property type="entry name" value="D-GALACTONATE DEHYDRATASE"/>
    <property type="match status" value="1"/>
</dbReference>
<dbReference type="PANTHER" id="PTHR48080">
    <property type="entry name" value="D-GALACTONATE DEHYDRATASE-RELATED"/>
    <property type="match status" value="1"/>
</dbReference>
<dbReference type="InterPro" id="IPR013341">
    <property type="entry name" value="Mandelate_racemase_N_dom"/>
</dbReference>
<dbReference type="SUPFAM" id="SSF54826">
    <property type="entry name" value="Enolase N-terminal domain-like"/>
    <property type="match status" value="1"/>
</dbReference>
<dbReference type="InterPro" id="IPR029065">
    <property type="entry name" value="Enolase_C-like"/>
</dbReference>
<dbReference type="GO" id="GO:0008869">
    <property type="term" value="F:galactonate dehydratase activity"/>
    <property type="evidence" value="ECO:0007669"/>
    <property type="project" value="UniProtKB-EC"/>
</dbReference>
<dbReference type="RefSeq" id="WP_051454028.1">
    <property type="nucleotide sequence ID" value="NZ_CP012747.1"/>
</dbReference>
<keyword evidence="1 3" id="KW-0456">Lyase</keyword>
<evidence type="ECO:0000313" key="4">
    <source>
        <dbReference type="Proteomes" id="UP000019146"/>
    </source>
</evidence>
<dbReference type="SFLD" id="SFLDS00001">
    <property type="entry name" value="Enolase"/>
    <property type="match status" value="1"/>
</dbReference>
<protein>
    <submittedName>
        <fullName evidence="3">Gluconate dehydratase</fullName>
        <ecNumber evidence="3">4.2.1.6</ecNumber>
    </submittedName>
</protein>
<dbReference type="Gene3D" id="3.30.390.10">
    <property type="entry name" value="Enolase-like, N-terminal domain"/>
    <property type="match status" value="1"/>
</dbReference>
<feature type="domain" description="Mandelate racemase/muconate lactonizing enzyme C-terminal" evidence="2">
    <location>
        <begin position="135"/>
        <end position="241"/>
    </location>
</feature>
<dbReference type="SFLD" id="SFLDG00179">
    <property type="entry name" value="mandelate_racemase"/>
    <property type="match status" value="1"/>
</dbReference>
<dbReference type="Pfam" id="PF02746">
    <property type="entry name" value="MR_MLE_N"/>
    <property type="match status" value="1"/>
</dbReference>
<organism evidence="3 4">
    <name type="scientific">Paraburkholderia caribensis MBA4</name>
    <dbReference type="NCBI Taxonomy" id="1323664"/>
    <lineage>
        <taxon>Bacteria</taxon>
        <taxon>Pseudomonadati</taxon>
        <taxon>Pseudomonadota</taxon>
        <taxon>Betaproteobacteria</taxon>
        <taxon>Burkholderiales</taxon>
        <taxon>Burkholderiaceae</taxon>
        <taxon>Paraburkholderia</taxon>
    </lineage>
</organism>
<dbReference type="InterPro" id="IPR013342">
    <property type="entry name" value="Mandelate_racemase_C"/>
</dbReference>
<sequence>MKISSIKCYTVDPGFRSRTWIFVKVSTDAGIHGWGEAYTLRGRDQAIVAQIGELGTACLDRSPFNIKHFTQVVQDDFAQRRNSFELYCAQSAIEQAMWDIVGKACGQPVYNLLGGKCRESVRVYANGWSDHCRTPDEYAKAAAAVVEKGFTAIKLSPLPGSWRTYVPREHEHHVVSVIRAVRDAVGPNVDILLDMLRRLNAGSASRLGRQLEPFDLYWYEEPCLAENVDALAEVRGKVGIPIVTGETLYGKAAFQPVLNARAADILNPDICNVGGILELKEIGAMAEPHYVAISPHNFNSTTVALNATVHAAAVMPNFTLTEYYLPFAEFANRICPTQLIPENGFIKLPDGPGLGLDLDESLLQQHAGFAGIAPALVSPAVER</sequence>